<dbReference type="Gene3D" id="6.10.80.10">
    <property type="entry name" value="Hexameric tyrosine-coordinated heme protein (HTHP)"/>
    <property type="match status" value="1"/>
</dbReference>
<protein>
    <submittedName>
        <fullName evidence="1">Hexameric tyrosine-coordinated heme protein</fullName>
    </submittedName>
</protein>
<dbReference type="Proteomes" id="UP001501237">
    <property type="component" value="Unassembled WGS sequence"/>
</dbReference>
<dbReference type="InterPro" id="IPR021111">
    <property type="entry name" value="Hexamer_Tyr-coord_heme_pr_HTHP"/>
</dbReference>
<dbReference type="EMBL" id="BAAAUV010000027">
    <property type="protein sequence ID" value="GAA3234931.1"/>
    <property type="molecule type" value="Genomic_DNA"/>
</dbReference>
<keyword evidence="2" id="KW-1185">Reference proteome</keyword>
<proteinExistence type="predicted"/>
<accession>A0ABP6QKL4</accession>
<gene>
    <name evidence="1" type="ORF">GCM10010468_68390</name>
</gene>
<sequence>MEELVPGNSLICDSPQEGRELAITLARKSIKAVQPDSEVLKAGRLKYADDPGALIDAAHVVAIEFATIAAANHYWREPAWKRGYRPDTRG</sequence>
<reference evidence="2" key="1">
    <citation type="journal article" date="2019" name="Int. J. Syst. Evol. Microbiol.">
        <title>The Global Catalogue of Microorganisms (GCM) 10K type strain sequencing project: providing services to taxonomists for standard genome sequencing and annotation.</title>
        <authorList>
            <consortium name="The Broad Institute Genomics Platform"/>
            <consortium name="The Broad Institute Genome Sequencing Center for Infectious Disease"/>
            <person name="Wu L."/>
            <person name="Ma J."/>
        </authorList>
    </citation>
    <scope>NUCLEOTIDE SEQUENCE [LARGE SCALE GENOMIC DNA]</scope>
    <source>
        <strain evidence="2">JCM 9377</strain>
    </source>
</reference>
<dbReference type="RefSeq" id="WP_344836754.1">
    <property type="nucleotide sequence ID" value="NZ_BAAAUV010000027.1"/>
</dbReference>
<evidence type="ECO:0000313" key="2">
    <source>
        <dbReference type="Proteomes" id="UP001501237"/>
    </source>
</evidence>
<name>A0ABP6QKL4_9ACTN</name>
<dbReference type="Pfam" id="PF11534">
    <property type="entry name" value="HTHP"/>
    <property type="match status" value="1"/>
</dbReference>
<comment type="caution">
    <text evidence="1">The sequence shown here is derived from an EMBL/GenBank/DDBJ whole genome shotgun (WGS) entry which is preliminary data.</text>
</comment>
<evidence type="ECO:0000313" key="1">
    <source>
        <dbReference type="EMBL" id="GAA3234931.1"/>
    </source>
</evidence>
<organism evidence="1 2">
    <name type="scientific">Actinocorallia longicatena</name>
    <dbReference type="NCBI Taxonomy" id="111803"/>
    <lineage>
        <taxon>Bacteria</taxon>
        <taxon>Bacillati</taxon>
        <taxon>Actinomycetota</taxon>
        <taxon>Actinomycetes</taxon>
        <taxon>Streptosporangiales</taxon>
        <taxon>Thermomonosporaceae</taxon>
        <taxon>Actinocorallia</taxon>
    </lineage>
</organism>
<dbReference type="InterPro" id="IPR038125">
    <property type="entry name" value="HTHP_sf"/>
</dbReference>